<dbReference type="InterPro" id="IPR001509">
    <property type="entry name" value="Epimerase_deHydtase"/>
</dbReference>
<comment type="caution">
    <text evidence="2">The sequence shown here is derived from an EMBL/GenBank/DDBJ whole genome shotgun (WGS) entry which is preliminary data.</text>
</comment>
<dbReference type="Proteomes" id="UP001357485">
    <property type="component" value="Unassembled WGS sequence"/>
</dbReference>
<dbReference type="Pfam" id="PF01370">
    <property type="entry name" value="Epimerase"/>
    <property type="match status" value="1"/>
</dbReference>
<name>A0ABR0KU71_9PEZI</name>
<dbReference type="EMBL" id="JAVRRA010024906">
    <property type="protein sequence ID" value="KAK5126494.1"/>
    <property type="molecule type" value="Genomic_DNA"/>
</dbReference>
<feature type="domain" description="NAD-dependent epimerase/dehydratase" evidence="1">
    <location>
        <begin position="5"/>
        <end position="108"/>
    </location>
</feature>
<protein>
    <recommendedName>
        <fullName evidence="1">NAD-dependent epimerase/dehydratase domain-containing protein</fullName>
    </recommendedName>
</protein>
<evidence type="ECO:0000259" key="1">
    <source>
        <dbReference type="Pfam" id="PF01370"/>
    </source>
</evidence>
<organism evidence="2 3">
    <name type="scientific">Cryomyces antarcticus</name>
    <dbReference type="NCBI Taxonomy" id="329879"/>
    <lineage>
        <taxon>Eukaryota</taxon>
        <taxon>Fungi</taxon>
        <taxon>Dikarya</taxon>
        <taxon>Ascomycota</taxon>
        <taxon>Pezizomycotina</taxon>
        <taxon>Dothideomycetes</taxon>
        <taxon>Dothideomycetes incertae sedis</taxon>
        <taxon>Cryomyces</taxon>
    </lineage>
</organism>
<dbReference type="PANTHER" id="PTHR32487">
    <property type="entry name" value="3-OXO-DELTA(4,5)-STEROID 5-BETA-REDUCTASE"/>
    <property type="match status" value="1"/>
</dbReference>
<dbReference type="SUPFAM" id="SSF51735">
    <property type="entry name" value="NAD(P)-binding Rossmann-fold domains"/>
    <property type="match status" value="1"/>
</dbReference>
<proteinExistence type="predicted"/>
<dbReference type="PANTHER" id="PTHR32487:SF0">
    <property type="entry name" value="3-OXO-DELTA(4,5)-STEROID 5-BETA-REDUCTASE"/>
    <property type="match status" value="1"/>
</dbReference>
<keyword evidence="3" id="KW-1185">Reference proteome</keyword>
<dbReference type="InterPro" id="IPR036291">
    <property type="entry name" value="NAD(P)-bd_dom_sf"/>
</dbReference>
<gene>
    <name evidence="2" type="ORF">LTR16_003066</name>
</gene>
<reference evidence="2 3" key="1">
    <citation type="submission" date="2023-08" db="EMBL/GenBank/DDBJ databases">
        <title>Black Yeasts Isolated from many extreme environments.</title>
        <authorList>
            <person name="Coleine C."/>
            <person name="Stajich J.E."/>
            <person name="Selbmann L."/>
        </authorList>
    </citation>
    <scope>NUCLEOTIDE SEQUENCE [LARGE SCALE GENOMIC DNA]</scope>
    <source>
        <strain evidence="2 3">CCFEE 536</strain>
    </source>
</reference>
<accession>A0ABR0KU71</accession>
<sequence length="353" mass="39172">MPSAIVTGATGILGREIVSELGRSPQQWPTVHALSRSKKDEYPQNVVHNHIDLTSSAKEMAEQLKDVEGEYIFFAAYLAQDGEKEAADVNGAMLKNFLEALKINGADKKIKRVVLTTVTYPNDVIGVAKGNFMNLATSIGLYCAVSKELGNGDLVFPGSETFYTKFDCFTYSRLHASFNTWAALEPKASNQAFNVVNGDVESWQNLFPKLARKFGTKVKADMFASPPDKDAASIVQMAKRPPLADFAAERGLQDNKVLKQSAVEQRIDLIKWSQRDDVKAAWKKLAEREGLEHDAFEKATWGFLGFVLGRNFDLVISMSKARKAGWTGYVDSWDALSECLDELAEEKVLPKFE</sequence>
<evidence type="ECO:0000313" key="3">
    <source>
        <dbReference type="Proteomes" id="UP001357485"/>
    </source>
</evidence>
<evidence type="ECO:0000313" key="2">
    <source>
        <dbReference type="EMBL" id="KAK5126494.1"/>
    </source>
</evidence>
<dbReference type="Gene3D" id="3.40.50.720">
    <property type="entry name" value="NAD(P)-binding Rossmann-like Domain"/>
    <property type="match status" value="2"/>
</dbReference>